<dbReference type="EMBL" id="SHKW01000001">
    <property type="protein sequence ID" value="RZU39338.1"/>
    <property type="molecule type" value="Genomic_DNA"/>
</dbReference>
<keyword evidence="4" id="KW-1185">Reference proteome</keyword>
<gene>
    <name evidence="3" type="ORF">BDD14_0707</name>
</gene>
<evidence type="ECO:0000259" key="2">
    <source>
        <dbReference type="Pfam" id="PF10543"/>
    </source>
</evidence>
<dbReference type="Proteomes" id="UP000292958">
    <property type="component" value="Unassembled WGS sequence"/>
</dbReference>
<dbReference type="InterPro" id="IPR005039">
    <property type="entry name" value="Ant_C"/>
</dbReference>
<sequence>MSEIVKIGSTSVSVLEINGQRMVTLAMIDDVHGRPEGTAKRNFIENRYRFIEGEDYINSTRNEVRTVVPDAISQLGNPNVILLSESGYLLLAKSLNDDRAWQVQRQLVNVYFKAKSDLPVQPVLPDLNDSSVLQQLILKQCEKNLYLQAEVKKLETAVVQKDEQLQLAAPKLEFINKVTDSTNLLSVAEAAKLLRWGQKKLFAKLRAMKILQFDNQPYQRFLDANYFQVKLGTRPGSNGEPITYWTTKVTGKGLCWLHKTLQEAL</sequence>
<accession>A0A4Q7YPL1</accession>
<comment type="caution">
    <text evidence="3">The sequence shown here is derived from an EMBL/GenBank/DDBJ whole genome shotgun (WGS) entry which is preliminary data.</text>
</comment>
<feature type="domain" description="KilA-N DNA-binding" evidence="2">
    <location>
        <begin position="13"/>
        <end position="94"/>
    </location>
</feature>
<dbReference type="OrthoDB" id="72472at2"/>
<reference evidence="3 4" key="1">
    <citation type="submission" date="2019-02" db="EMBL/GenBank/DDBJ databases">
        <title>Genomic Encyclopedia of Archaeal and Bacterial Type Strains, Phase II (KMG-II): from individual species to whole genera.</title>
        <authorList>
            <person name="Goeker M."/>
        </authorList>
    </citation>
    <scope>NUCLEOTIDE SEQUENCE [LARGE SCALE GENOMIC DNA]</scope>
    <source>
        <strain evidence="3 4">DSM 18101</strain>
    </source>
</reference>
<dbReference type="AlphaFoldDB" id="A0A4Q7YPL1"/>
<dbReference type="GO" id="GO:0003677">
    <property type="term" value="F:DNA binding"/>
    <property type="evidence" value="ECO:0007669"/>
    <property type="project" value="InterPro"/>
</dbReference>
<dbReference type="Pfam" id="PF03374">
    <property type="entry name" value="ANT"/>
    <property type="match status" value="1"/>
</dbReference>
<evidence type="ECO:0000313" key="3">
    <source>
        <dbReference type="EMBL" id="RZU39338.1"/>
    </source>
</evidence>
<dbReference type="InterPro" id="IPR018873">
    <property type="entry name" value="KilA-N_DNA-bd_domain"/>
</dbReference>
<protein>
    <submittedName>
        <fullName evidence="3">Phage antirepressor YoqD-like protein</fullName>
    </submittedName>
</protein>
<proteinExistence type="predicted"/>
<evidence type="ECO:0000259" key="1">
    <source>
        <dbReference type="Pfam" id="PF03374"/>
    </source>
</evidence>
<organism evidence="3 4">
    <name type="scientific">Edaphobacter modestus</name>
    <dbReference type="NCBI Taxonomy" id="388466"/>
    <lineage>
        <taxon>Bacteria</taxon>
        <taxon>Pseudomonadati</taxon>
        <taxon>Acidobacteriota</taxon>
        <taxon>Terriglobia</taxon>
        <taxon>Terriglobales</taxon>
        <taxon>Acidobacteriaceae</taxon>
        <taxon>Edaphobacter</taxon>
    </lineage>
</organism>
<dbReference type="RefSeq" id="WP_130417560.1">
    <property type="nucleotide sequence ID" value="NZ_SHKW01000001.1"/>
</dbReference>
<feature type="domain" description="Antirepressor protein C-terminal" evidence="1">
    <location>
        <begin position="163"/>
        <end position="263"/>
    </location>
</feature>
<evidence type="ECO:0000313" key="4">
    <source>
        <dbReference type="Proteomes" id="UP000292958"/>
    </source>
</evidence>
<dbReference type="Pfam" id="PF10543">
    <property type="entry name" value="ORF6N"/>
    <property type="match status" value="1"/>
</dbReference>
<name>A0A4Q7YPL1_9BACT</name>